<dbReference type="Pfam" id="PF00148">
    <property type="entry name" value="Oxidored_nitro"/>
    <property type="match status" value="1"/>
</dbReference>
<dbReference type="PROSITE" id="PS00699">
    <property type="entry name" value="NITROGENASE_1_1"/>
    <property type="match status" value="1"/>
</dbReference>
<comment type="pathway">
    <text evidence="2">Cofactor biosynthesis; Fe-Mo cofactor biosynthesis.</text>
</comment>
<feature type="region of interest" description="Disordered" evidence="7">
    <location>
        <begin position="1"/>
        <end position="35"/>
    </location>
</feature>
<dbReference type="InterPro" id="IPR049939">
    <property type="entry name" value="NifE-like"/>
</dbReference>
<accession>A0A0S4QI85</accession>
<dbReference type="GO" id="GO:0065003">
    <property type="term" value="P:protein-containing complex assembly"/>
    <property type="evidence" value="ECO:0007669"/>
    <property type="project" value="InterPro"/>
</dbReference>
<dbReference type="AlphaFoldDB" id="A0A0S4QI85"/>
<dbReference type="UniPathway" id="UPA00782"/>
<name>A0A0S4QI85_9ACTN</name>
<sequence>MAATDRATLFTEPACDHNREKSAKERKAGCPKPAPGGTSGGCTFDGAMITLVPIVDSAHVVHGPIACAGNSWDGRGSLSSGPDLYRRGFTSDVGEQDVIFGGEQRLFDTILEAVERHRPPAVFVYSTCVTAMIGDDLDAVCAAAATHTGVPVIPVHAPGFVGNKNLGNKIAGDALLEHVIGTVEPADVSEYDVNLVGEYNIAGELWDVLPTLSKLGLRVRACISGDARYADVAAAHRARATMVVCSRALLGLARGLEERYDIPWFEGSFYGVRAMNDTLRQFARLLGGGALAERAEELIELEQTAVDLALGPYRERLAGKRAVLYTGGVKSWSIVAALQDLGIEVVANGITKSSDGDVEKISELLGPDAKIVSEGSPRELLRIADETRADILVAGGRNMYTALKGRLPFLDINQERHIPYAGYRGAVELARRLDLALTNPVWEQVRAPAPWDVASTSAGVA</sequence>
<comment type="similarity">
    <text evidence="3 6">Belongs to the NifD/NifK/NifE/NifN family.</text>
</comment>
<comment type="function">
    <text evidence="1">This protein may play a role in the biosynthesis of the prosthetic group of nitrogenase (FeMo cofactor).</text>
</comment>
<dbReference type="SUPFAM" id="SSF53807">
    <property type="entry name" value="Helical backbone' metal receptor"/>
    <property type="match status" value="1"/>
</dbReference>
<feature type="compositionally biased region" description="Basic and acidic residues" evidence="7">
    <location>
        <begin position="14"/>
        <end position="28"/>
    </location>
</feature>
<gene>
    <name evidence="9" type="ORF">Ga0074812_104320</name>
</gene>
<evidence type="ECO:0000256" key="6">
    <source>
        <dbReference type="RuleBase" id="RU004021"/>
    </source>
</evidence>
<evidence type="ECO:0000256" key="5">
    <source>
        <dbReference type="ARBA" id="ARBA00023231"/>
    </source>
</evidence>
<feature type="domain" description="Nitrogenase/oxidoreductase component 1" evidence="8">
    <location>
        <begin position="42"/>
        <end position="434"/>
    </location>
</feature>
<dbReference type="InterPro" id="IPR000318">
    <property type="entry name" value="Nase_comp1_CS"/>
</dbReference>
<evidence type="ECO:0000313" key="9">
    <source>
        <dbReference type="EMBL" id="CUU55239.1"/>
    </source>
</evidence>
<evidence type="ECO:0000256" key="3">
    <source>
        <dbReference type="ARBA" id="ARBA00011002"/>
    </source>
</evidence>
<dbReference type="EMBL" id="FAOZ01000004">
    <property type="protein sequence ID" value="CUU55239.1"/>
    <property type="molecule type" value="Genomic_DNA"/>
</dbReference>
<dbReference type="PANTHER" id="PTHR42956:SF1">
    <property type="entry name" value="NITROGENASE IRON-MOLYBDENUM COFACTOR BIOSYNTHESIS PROTEIN NIFE"/>
    <property type="match status" value="1"/>
</dbReference>
<evidence type="ECO:0000256" key="1">
    <source>
        <dbReference type="ARBA" id="ARBA00003171"/>
    </source>
</evidence>
<dbReference type="GO" id="GO:0016163">
    <property type="term" value="F:nitrogenase activity"/>
    <property type="evidence" value="ECO:0007669"/>
    <property type="project" value="InterPro"/>
</dbReference>
<keyword evidence="10" id="KW-1185">Reference proteome</keyword>
<dbReference type="Gene3D" id="3.40.50.1980">
    <property type="entry name" value="Nitrogenase molybdenum iron protein domain"/>
    <property type="match status" value="1"/>
</dbReference>
<dbReference type="PROSITE" id="PS00090">
    <property type="entry name" value="NITROGENASE_1_2"/>
    <property type="match status" value="1"/>
</dbReference>
<dbReference type="InterPro" id="IPR005973">
    <property type="entry name" value="NifE"/>
</dbReference>
<evidence type="ECO:0000256" key="2">
    <source>
        <dbReference type="ARBA" id="ARBA00005155"/>
    </source>
</evidence>
<proteinExistence type="inferred from homology"/>
<dbReference type="InterPro" id="IPR000510">
    <property type="entry name" value="Nase/OxRdtase_comp1"/>
</dbReference>
<evidence type="ECO:0000256" key="7">
    <source>
        <dbReference type="SAM" id="MobiDB-lite"/>
    </source>
</evidence>
<organism evidence="9 10">
    <name type="scientific">Parafrankia irregularis</name>
    <dbReference type="NCBI Taxonomy" id="795642"/>
    <lineage>
        <taxon>Bacteria</taxon>
        <taxon>Bacillati</taxon>
        <taxon>Actinomycetota</taxon>
        <taxon>Actinomycetes</taxon>
        <taxon>Frankiales</taxon>
        <taxon>Frankiaceae</taxon>
        <taxon>Parafrankia</taxon>
    </lineage>
</organism>
<dbReference type="PANTHER" id="PTHR42956">
    <property type="entry name" value="NITROGENASE IRON-MOLYBDENUM COFACTOR BIOSYNTHESIS PROTEIN NIFE"/>
    <property type="match status" value="1"/>
</dbReference>
<keyword evidence="5 6" id="KW-0535">Nitrogen fixation</keyword>
<protein>
    <recommendedName>
        <fullName evidence="4">Nitrogenase iron-molybdenum cofactor biosynthesis protein NifE</fullName>
    </recommendedName>
</protein>
<evidence type="ECO:0000256" key="4">
    <source>
        <dbReference type="ARBA" id="ARBA00013280"/>
    </source>
</evidence>
<evidence type="ECO:0000259" key="8">
    <source>
        <dbReference type="Pfam" id="PF00148"/>
    </source>
</evidence>
<dbReference type="Gene3D" id="3.40.50.12380">
    <property type="entry name" value="Nitrogenase MoFe cofactor biosynthesis protein NifE, C-terminal"/>
    <property type="match status" value="1"/>
</dbReference>
<dbReference type="RefSeq" id="WP_091273468.1">
    <property type="nucleotide sequence ID" value="NZ_FAOZ01000004.1"/>
</dbReference>
<evidence type="ECO:0000313" key="10">
    <source>
        <dbReference type="Proteomes" id="UP000198802"/>
    </source>
</evidence>
<reference evidence="10" key="1">
    <citation type="submission" date="2015-11" db="EMBL/GenBank/DDBJ databases">
        <authorList>
            <person name="Varghese N."/>
        </authorList>
    </citation>
    <scope>NUCLEOTIDE SEQUENCE [LARGE SCALE GENOMIC DNA]</scope>
    <source>
        <strain evidence="10">DSM 45899</strain>
    </source>
</reference>
<dbReference type="NCBIfam" id="TIGR01283">
    <property type="entry name" value="nifE"/>
    <property type="match status" value="1"/>
</dbReference>
<dbReference type="Proteomes" id="UP000198802">
    <property type="component" value="Unassembled WGS sequence"/>
</dbReference>